<comment type="subcellular location">
    <subcellularLocation>
        <location evidence="1">Cell membrane</location>
        <topology evidence="1">Multi-pass membrane protein</topology>
    </subcellularLocation>
</comment>
<dbReference type="EMBL" id="HBUF01073352">
    <property type="protein sequence ID" value="CAG6630364.1"/>
    <property type="molecule type" value="Transcribed_RNA"/>
</dbReference>
<dbReference type="GO" id="GO:0005886">
    <property type="term" value="C:plasma membrane"/>
    <property type="evidence" value="ECO:0007669"/>
    <property type="project" value="UniProtKB-SubCell"/>
</dbReference>
<dbReference type="PROSITE" id="PS50283">
    <property type="entry name" value="NA_SOLUT_SYMP_3"/>
    <property type="match status" value="1"/>
</dbReference>
<evidence type="ECO:0000256" key="9">
    <source>
        <dbReference type="ARBA" id="ARBA00023136"/>
    </source>
</evidence>
<dbReference type="EMBL" id="HBUF01364965">
    <property type="protein sequence ID" value="CAG6723056.1"/>
    <property type="molecule type" value="Transcribed_RNA"/>
</dbReference>
<dbReference type="EMBL" id="HBUF01180032">
    <property type="protein sequence ID" value="CAG6655073.1"/>
    <property type="molecule type" value="Transcribed_RNA"/>
</dbReference>
<feature type="transmembrane region" description="Helical" evidence="12">
    <location>
        <begin position="289"/>
        <end position="312"/>
    </location>
</feature>
<feature type="transmembrane region" description="Helical" evidence="12">
    <location>
        <begin position="349"/>
        <end position="372"/>
    </location>
</feature>
<feature type="transmembrane region" description="Helical" evidence="12">
    <location>
        <begin position="203"/>
        <end position="227"/>
    </location>
</feature>
<keyword evidence="7" id="KW-0915">Sodium</keyword>
<sequence length="584" mass="65112">MTSETRLLSPEDYMVFGGMLVISCSIGIYYGCNCFQRKSIKKRKEEGKCEADEFLVASGTLGTIPVALSMLASFLSSITFIGQPAEVYKFGPMLWMFGVSCFFVIPIVGYIFVPFFQKNNFTSAYQYFGERFSRNVQLLASTMFTVQMVLYLALVLYAPAMALHQVTGLNTMMVVSIMFLVCIFYTTIGGMKAVVWTDSFQVVVLYFAMFAILIKGTLDIGGVGVVWERNAAYNRTSMISWNLDPTERYSIWSALFGSAFLHIVFYGGNQLQIQRYLTVNSASKARQMLWINTIGWTAVLLLTVYAGMLIFAQYTPCDPIVSGRIQRTDELFPLYVMDIFHDFPGFPGLFLAGVFSAGLSTVSAGINSLAAITFAEFEAAIVKRKMSDKVQGYIVQGLSLFYGVLSYLVVYLVPYMGNLAPITISLSGVFAGSLFALFVLGMFVPWSEKWGAAAGLIGSVCVLTWVIVGALHAEAAGQEVSPELPTPVDQCDSNVFTKMNVTREFFTNPPVKSKAFWVYRVSYLYYALIAVLLTIIIGATVSFFVNYKSIKNMKRRPRKENIDEEMKVQKLLLNENRSKNITVE</sequence>
<evidence type="ECO:0000256" key="1">
    <source>
        <dbReference type="ARBA" id="ARBA00004651"/>
    </source>
</evidence>
<keyword evidence="5 12" id="KW-0812">Transmembrane</keyword>
<keyword evidence="9 12" id="KW-0472">Membrane</keyword>
<dbReference type="PANTHER" id="PTHR42985:SF39">
    <property type="entry name" value="GH10366P"/>
    <property type="match status" value="1"/>
</dbReference>
<dbReference type="InterPro" id="IPR038377">
    <property type="entry name" value="Na/Glc_symporter_sf"/>
</dbReference>
<protein>
    <submittedName>
        <fullName evidence="13">Sodium-coupled monocarboxylate transporter 1</fullName>
    </submittedName>
</protein>
<evidence type="ECO:0000256" key="10">
    <source>
        <dbReference type="ARBA" id="ARBA00023201"/>
    </source>
</evidence>
<evidence type="ECO:0000256" key="3">
    <source>
        <dbReference type="ARBA" id="ARBA00022448"/>
    </source>
</evidence>
<evidence type="ECO:0000256" key="12">
    <source>
        <dbReference type="SAM" id="Phobius"/>
    </source>
</evidence>
<dbReference type="EMBL" id="HBUF01628239">
    <property type="protein sequence ID" value="CAG6782587.1"/>
    <property type="molecule type" value="Transcribed_RNA"/>
</dbReference>
<evidence type="ECO:0000256" key="4">
    <source>
        <dbReference type="ARBA" id="ARBA00022475"/>
    </source>
</evidence>
<dbReference type="EMBL" id="HBUF01628238">
    <property type="protein sequence ID" value="CAG6782586.1"/>
    <property type="molecule type" value="Transcribed_RNA"/>
</dbReference>
<evidence type="ECO:0000313" key="13">
    <source>
        <dbReference type="EMBL" id="CAG6782587.1"/>
    </source>
</evidence>
<dbReference type="PROSITE" id="PS51257">
    <property type="entry name" value="PROKAR_LIPOPROTEIN"/>
    <property type="match status" value="1"/>
</dbReference>
<dbReference type="EMBL" id="HBUF01628240">
    <property type="protein sequence ID" value="CAG6782588.1"/>
    <property type="molecule type" value="Transcribed_RNA"/>
</dbReference>
<dbReference type="Gene3D" id="1.20.1730.10">
    <property type="entry name" value="Sodium/glucose cotransporter"/>
    <property type="match status" value="1"/>
</dbReference>
<name>A0A8D9BGX1_9HEMI</name>
<dbReference type="EMBL" id="HBUF01073349">
    <property type="protein sequence ID" value="CAG6630357.1"/>
    <property type="molecule type" value="Transcribed_RNA"/>
</dbReference>
<keyword evidence="6 12" id="KW-1133">Transmembrane helix</keyword>
<dbReference type="GO" id="GO:0015293">
    <property type="term" value="F:symporter activity"/>
    <property type="evidence" value="ECO:0007669"/>
    <property type="project" value="TreeGrafter"/>
</dbReference>
<dbReference type="EMBL" id="HBUF01364964">
    <property type="protein sequence ID" value="CAG6723053.1"/>
    <property type="molecule type" value="Transcribed_RNA"/>
</dbReference>
<evidence type="ECO:0000256" key="11">
    <source>
        <dbReference type="RuleBase" id="RU362091"/>
    </source>
</evidence>
<dbReference type="EMBL" id="HBUF01180033">
    <property type="protein sequence ID" value="CAG6655074.1"/>
    <property type="molecule type" value="Transcribed_RNA"/>
</dbReference>
<organism evidence="13">
    <name type="scientific">Cacopsylla melanoneura</name>
    <dbReference type="NCBI Taxonomy" id="428564"/>
    <lineage>
        <taxon>Eukaryota</taxon>
        <taxon>Metazoa</taxon>
        <taxon>Ecdysozoa</taxon>
        <taxon>Arthropoda</taxon>
        <taxon>Hexapoda</taxon>
        <taxon>Insecta</taxon>
        <taxon>Pterygota</taxon>
        <taxon>Neoptera</taxon>
        <taxon>Paraneoptera</taxon>
        <taxon>Hemiptera</taxon>
        <taxon>Sternorrhyncha</taxon>
        <taxon>Psylloidea</taxon>
        <taxon>Psyllidae</taxon>
        <taxon>Psyllinae</taxon>
        <taxon>Cacopsylla</taxon>
    </lineage>
</organism>
<dbReference type="InterPro" id="IPR001734">
    <property type="entry name" value="Na/solute_symporter"/>
</dbReference>
<feature type="transmembrane region" description="Helical" evidence="12">
    <location>
        <begin position="450"/>
        <end position="473"/>
    </location>
</feature>
<dbReference type="AlphaFoldDB" id="A0A8D9BGX1"/>
<dbReference type="CDD" id="cd11492">
    <property type="entry name" value="SLC5sbd_NIS-SMVT"/>
    <property type="match status" value="1"/>
</dbReference>
<dbReference type="EMBL" id="HBUF01073350">
    <property type="protein sequence ID" value="CAG6630360.1"/>
    <property type="molecule type" value="Transcribed_RNA"/>
</dbReference>
<evidence type="ECO:0000256" key="7">
    <source>
        <dbReference type="ARBA" id="ARBA00023053"/>
    </source>
</evidence>
<keyword evidence="3" id="KW-0813">Transport</keyword>
<accession>A0A8D9BGX1</accession>
<dbReference type="EMBL" id="HBUF01364963">
    <property type="protein sequence ID" value="CAG6723050.1"/>
    <property type="molecule type" value="Transcribed_RNA"/>
</dbReference>
<dbReference type="EMBL" id="HBUF01073348">
    <property type="protein sequence ID" value="CAG6630355.1"/>
    <property type="molecule type" value="Transcribed_RNA"/>
</dbReference>
<evidence type="ECO:0000256" key="2">
    <source>
        <dbReference type="ARBA" id="ARBA00006434"/>
    </source>
</evidence>
<dbReference type="NCBIfam" id="TIGR00813">
    <property type="entry name" value="sss"/>
    <property type="match status" value="1"/>
</dbReference>
<evidence type="ECO:0000256" key="8">
    <source>
        <dbReference type="ARBA" id="ARBA00023065"/>
    </source>
</evidence>
<dbReference type="InterPro" id="IPR051163">
    <property type="entry name" value="Sodium:Solute_Symporter_SSF"/>
</dbReference>
<reference evidence="13" key="1">
    <citation type="submission" date="2021-05" db="EMBL/GenBank/DDBJ databases">
        <authorList>
            <person name="Alioto T."/>
            <person name="Alioto T."/>
            <person name="Gomez Garrido J."/>
        </authorList>
    </citation>
    <scope>NUCLEOTIDE SEQUENCE</scope>
</reference>
<feature type="transmembrane region" description="Helical" evidence="12">
    <location>
        <begin position="249"/>
        <end position="268"/>
    </location>
</feature>
<feature type="transmembrane region" description="Helical" evidence="12">
    <location>
        <begin position="419"/>
        <end position="443"/>
    </location>
</feature>
<comment type="similarity">
    <text evidence="2 11">Belongs to the sodium:solute symporter (SSF) (TC 2.A.21) family.</text>
</comment>
<keyword evidence="10" id="KW-0739">Sodium transport</keyword>
<feature type="transmembrane region" description="Helical" evidence="12">
    <location>
        <begin position="54"/>
        <end position="81"/>
    </location>
</feature>
<feature type="transmembrane region" description="Helical" evidence="12">
    <location>
        <begin position="13"/>
        <end position="33"/>
    </location>
</feature>
<feature type="transmembrane region" description="Helical" evidence="12">
    <location>
        <begin position="172"/>
        <end position="191"/>
    </location>
</feature>
<evidence type="ECO:0000256" key="5">
    <source>
        <dbReference type="ARBA" id="ARBA00022692"/>
    </source>
</evidence>
<evidence type="ECO:0000256" key="6">
    <source>
        <dbReference type="ARBA" id="ARBA00022989"/>
    </source>
</evidence>
<feature type="transmembrane region" description="Helical" evidence="12">
    <location>
        <begin position="93"/>
        <end position="116"/>
    </location>
</feature>
<feature type="transmembrane region" description="Helical" evidence="12">
    <location>
        <begin position="393"/>
        <end position="413"/>
    </location>
</feature>
<dbReference type="PANTHER" id="PTHR42985">
    <property type="entry name" value="SODIUM-COUPLED MONOCARBOXYLATE TRANSPORTER"/>
    <property type="match status" value="1"/>
</dbReference>
<dbReference type="EMBL" id="HBUF01180034">
    <property type="protein sequence ID" value="CAG6655075.1"/>
    <property type="molecule type" value="Transcribed_RNA"/>
</dbReference>
<proteinExistence type="inferred from homology"/>
<dbReference type="Pfam" id="PF00474">
    <property type="entry name" value="SSF"/>
    <property type="match status" value="1"/>
</dbReference>
<dbReference type="EMBL" id="HBUF01073353">
    <property type="protein sequence ID" value="CAG6630367.1"/>
    <property type="molecule type" value="Transcribed_RNA"/>
</dbReference>
<dbReference type="EMBL" id="HBUF01073351">
    <property type="protein sequence ID" value="CAG6630362.1"/>
    <property type="molecule type" value="Transcribed_RNA"/>
</dbReference>
<keyword evidence="8" id="KW-0406">Ion transport</keyword>
<dbReference type="EMBL" id="HBUF01364966">
    <property type="protein sequence ID" value="CAG6723059.1"/>
    <property type="molecule type" value="Transcribed_RNA"/>
</dbReference>
<keyword evidence="4" id="KW-1003">Cell membrane</keyword>
<dbReference type="GO" id="GO:0006814">
    <property type="term" value="P:sodium ion transport"/>
    <property type="evidence" value="ECO:0007669"/>
    <property type="project" value="UniProtKB-KW"/>
</dbReference>
<feature type="transmembrane region" description="Helical" evidence="12">
    <location>
        <begin position="523"/>
        <end position="547"/>
    </location>
</feature>
<feature type="transmembrane region" description="Helical" evidence="12">
    <location>
        <begin position="136"/>
        <end position="160"/>
    </location>
</feature>